<dbReference type="InterPro" id="IPR000182">
    <property type="entry name" value="GNAT_dom"/>
</dbReference>
<dbReference type="NCBIfam" id="TIGR01681">
    <property type="entry name" value="HAD-SF-IIIC"/>
    <property type="match status" value="1"/>
</dbReference>
<dbReference type="PROSITE" id="PS51186">
    <property type="entry name" value="GNAT"/>
    <property type="match status" value="1"/>
</dbReference>
<dbReference type="Gene3D" id="3.40.630.30">
    <property type="match status" value="1"/>
</dbReference>
<dbReference type="OrthoDB" id="323926at2"/>
<dbReference type="InterPro" id="IPR010037">
    <property type="entry name" value="FkbH_domain"/>
</dbReference>
<dbReference type="GO" id="GO:0016747">
    <property type="term" value="F:acyltransferase activity, transferring groups other than amino-acyl groups"/>
    <property type="evidence" value="ECO:0007669"/>
    <property type="project" value="InterPro"/>
</dbReference>
<dbReference type="SUPFAM" id="SSF56784">
    <property type="entry name" value="HAD-like"/>
    <property type="match status" value="1"/>
</dbReference>
<dbReference type="RefSeq" id="WP_113979888.1">
    <property type="nucleotide sequence ID" value="NZ_QMEY01000002.1"/>
</dbReference>
<gene>
    <name evidence="2" type="ORF">DP939_07660</name>
</gene>
<dbReference type="Proteomes" id="UP000253303">
    <property type="component" value="Unassembled WGS sequence"/>
</dbReference>
<evidence type="ECO:0000313" key="2">
    <source>
        <dbReference type="EMBL" id="RBQ20932.1"/>
    </source>
</evidence>
<name>A0A366M653_9ACTN</name>
<proteinExistence type="predicted"/>
<protein>
    <recommendedName>
        <fullName evidence="1">N-acetyltransferase domain-containing protein</fullName>
    </recommendedName>
</protein>
<evidence type="ECO:0000259" key="1">
    <source>
        <dbReference type="PROSITE" id="PS51186"/>
    </source>
</evidence>
<dbReference type="AlphaFoldDB" id="A0A366M653"/>
<dbReference type="InterPro" id="IPR036412">
    <property type="entry name" value="HAD-like_sf"/>
</dbReference>
<evidence type="ECO:0000313" key="3">
    <source>
        <dbReference type="Proteomes" id="UP000253303"/>
    </source>
</evidence>
<comment type="caution">
    <text evidence="2">The sequence shown here is derived from an EMBL/GenBank/DDBJ whole genome shotgun (WGS) entry which is preliminary data.</text>
</comment>
<reference evidence="2 3" key="1">
    <citation type="submission" date="2018-06" db="EMBL/GenBank/DDBJ databases">
        <title>Sphaerisporangium craniellae sp. nov., isolated from a marine sponge in the South China Sea.</title>
        <authorList>
            <person name="Li L."/>
        </authorList>
    </citation>
    <scope>NUCLEOTIDE SEQUENCE [LARGE SCALE GENOMIC DNA]</scope>
    <source>
        <strain evidence="2 3">LHW63015</strain>
    </source>
</reference>
<dbReference type="Gene3D" id="3.40.50.1000">
    <property type="entry name" value="HAD superfamily/HAD-like"/>
    <property type="match status" value="1"/>
</dbReference>
<dbReference type="InterPro" id="IPR010033">
    <property type="entry name" value="HAD_SF_ppase_IIIC"/>
</dbReference>
<organism evidence="2 3">
    <name type="scientific">Spongiactinospora rosea</name>
    <dbReference type="NCBI Taxonomy" id="2248750"/>
    <lineage>
        <taxon>Bacteria</taxon>
        <taxon>Bacillati</taxon>
        <taxon>Actinomycetota</taxon>
        <taxon>Actinomycetes</taxon>
        <taxon>Streptosporangiales</taxon>
        <taxon>Streptosporangiaceae</taxon>
        <taxon>Spongiactinospora</taxon>
    </lineage>
</organism>
<sequence length="349" mass="39619">MSDRKPVKCLVWDLDNTLWDGVLLEGDDVRPFPHAVATLKALDERGVLHSIASRNEPEPALAKLREFGLEEYFLYPQIGWQPKSASVKAIAADINIGVDTLAFVDDQPFEREEVAFALPEVLTLDAVQVADIPGMPEFTQRFVTADSRRRRQMYQADHHRKTAEADFDGAQDAFLRSLDMRFTIKEAGRDDLQRAEELTLRTNQLNTTGYTYSYAELESFLDSDRHLLLTAALEDRYGPYGTIGLALIEKAETDWTIKLLLMSCRVMSRGVGTILINHIKRLARDAGARLLGEFVQTGRNRQMLITYKFNRFTEAERRGDLVLFQADLEAIPPDPDHVQVTIPMRSFKS</sequence>
<dbReference type="InterPro" id="IPR016181">
    <property type="entry name" value="Acyl_CoA_acyltransferase"/>
</dbReference>
<feature type="domain" description="N-acetyltransferase" evidence="1">
    <location>
        <begin position="182"/>
        <end position="345"/>
    </location>
</feature>
<accession>A0A366M653</accession>
<dbReference type="InterPro" id="IPR023214">
    <property type="entry name" value="HAD_sf"/>
</dbReference>
<dbReference type="SUPFAM" id="SSF55729">
    <property type="entry name" value="Acyl-CoA N-acyltransferases (Nat)"/>
    <property type="match status" value="1"/>
</dbReference>
<dbReference type="EMBL" id="QMEY01000002">
    <property type="protein sequence ID" value="RBQ20932.1"/>
    <property type="molecule type" value="Genomic_DNA"/>
</dbReference>
<keyword evidence="3" id="KW-1185">Reference proteome</keyword>
<dbReference type="NCBIfam" id="TIGR01686">
    <property type="entry name" value="FkbH"/>
    <property type="match status" value="1"/>
</dbReference>